<sequence>MKTIKVLTKVISKRTERWKLIFNDFDLTIKNISENENNIAYQLSRCFYIKSEESRDLYTEVSDCLEKDSNTPKTDTRNRYIIETNKAYEFIKKLHLWSRTFRNVITL</sequence>
<dbReference type="Proteomes" id="UP000740883">
    <property type="component" value="Unassembled WGS sequence"/>
</dbReference>
<name>A0A9P6GVR1_9MICR</name>
<proteinExistence type="predicted"/>
<keyword evidence="2" id="KW-1185">Reference proteome</keyword>
<evidence type="ECO:0000313" key="2">
    <source>
        <dbReference type="Proteomes" id="UP000740883"/>
    </source>
</evidence>
<reference evidence="1 2" key="1">
    <citation type="journal article" date="2020" name="Genome Biol. Evol.">
        <title>Comparative genomics of strictly vertically transmitted, feminizing microsporidia endosymbionts of amphipod crustaceans.</title>
        <authorList>
            <person name="Cormier A."/>
            <person name="Chebbi M.A."/>
            <person name="Giraud I."/>
            <person name="Wattier R."/>
            <person name="Teixeira M."/>
            <person name="Gilbert C."/>
            <person name="Rigaud T."/>
            <person name="Cordaux R."/>
        </authorList>
    </citation>
    <scope>NUCLEOTIDE SEQUENCE [LARGE SCALE GENOMIC DNA]</scope>
    <source>
        <strain evidence="1 2">Ou3-Ou53</strain>
    </source>
</reference>
<comment type="caution">
    <text evidence="1">The sequence shown here is derived from an EMBL/GenBank/DDBJ whole genome shotgun (WGS) entry which is preliminary data.</text>
</comment>
<protein>
    <submittedName>
        <fullName evidence="1">Uncharacterized protein</fullName>
    </submittedName>
</protein>
<gene>
    <name evidence="1" type="ORF">NGRA_2935</name>
</gene>
<organism evidence="1 2">
    <name type="scientific">Nosema granulosis</name>
    <dbReference type="NCBI Taxonomy" id="83296"/>
    <lineage>
        <taxon>Eukaryota</taxon>
        <taxon>Fungi</taxon>
        <taxon>Fungi incertae sedis</taxon>
        <taxon>Microsporidia</taxon>
        <taxon>Nosematidae</taxon>
        <taxon>Nosema</taxon>
    </lineage>
</organism>
<dbReference type="EMBL" id="SBJO01000467">
    <property type="protein sequence ID" value="KAF9760959.1"/>
    <property type="molecule type" value="Genomic_DNA"/>
</dbReference>
<accession>A0A9P6GVR1</accession>
<evidence type="ECO:0000313" key="1">
    <source>
        <dbReference type="EMBL" id="KAF9760959.1"/>
    </source>
</evidence>
<dbReference type="AlphaFoldDB" id="A0A9P6GVR1"/>